<gene>
    <name evidence="3" type="ORF">TCEB3V08_LOCUS1132</name>
</gene>
<feature type="compositionally biased region" description="Polar residues" evidence="2">
    <location>
        <begin position="2356"/>
        <end position="2372"/>
    </location>
</feature>
<feature type="compositionally biased region" description="Basic residues" evidence="2">
    <location>
        <begin position="2688"/>
        <end position="2700"/>
    </location>
</feature>
<feature type="region of interest" description="Disordered" evidence="2">
    <location>
        <begin position="336"/>
        <end position="359"/>
    </location>
</feature>
<feature type="region of interest" description="Disordered" evidence="2">
    <location>
        <begin position="1"/>
        <end position="179"/>
    </location>
</feature>
<evidence type="ECO:0000313" key="3">
    <source>
        <dbReference type="EMBL" id="CAD7393134.1"/>
    </source>
</evidence>
<dbReference type="GO" id="GO:0003723">
    <property type="term" value="F:RNA binding"/>
    <property type="evidence" value="ECO:0007669"/>
    <property type="project" value="InterPro"/>
</dbReference>
<feature type="compositionally biased region" description="Basic and acidic residues" evidence="2">
    <location>
        <begin position="2385"/>
        <end position="2396"/>
    </location>
</feature>
<sequence>MSGYSKNDRFWRRGGGGGHRSSRNDPPNSGRNQNFWNDQNEYSNNYNNFGGNQFGGYNQYGYAQQNNWQPPQQFKQGWSLSNPQWTGSSHRKDHHPPDQRHPRPSYGSTSEQSTSHSYQKDFGNKYQEPRNIWKELERPLGSGLEIDPLPGSEEERKKMSTEKLKKCLPGSEEERKKTLAQATDKLKKCLLSFKSEKDSVKESYKKDRKSSDMGNKKPKESDRREIIRESKTKSSSSSTLSKYSVPKTINTSSNAPLIRKTESLPQNKESSQSKYTSSRKIITQETKNINKDSLVQKKCDALSSHSSAEKGKFEGKSQFPAKMEFRDDLANKRVSALKRHKGLSDSEKQPSGTNSDFVSRKTLISKESIGQLSLNKDTSSKDGIQTAGDFKSGSNKNQDQKSYIMNLKNRIIRQLLGMSKNNLKDLVNNPRNRKFEFVMKHLVKERQIFMSQEQRGLAHSRICSQSTDNQESENYSLDTNVAVDLVNLPPEVIEHLGNLLHLDLSQCLEPSNVTGPQNVDEGYGGSIQDLENLEALAASLQADLNRMEQETSVVTKQEVLNNWEADENEFKFSFTKEFEQMSEVAPAMDSSEVDTQSVIDEWNTMSQSRIPETGCSSIDESRANSETLYSPVLGNNSSENESQGTYIKKPTESNLNQLGSFMDVDRPVLKNKSALEEPFNENVIEKPQKTIHIKKEPNLSEDHSEPRIHENFPRNMEHLFTHHSLDEDSSSREILIKDLPYGAMPVISKDISREIKSVEENFGSTGGNAMLTNTRETCELQTIAEKDNEIKKNNSEASHIYKNDTIITEAVEDSSREILENISIDEIIEKEFMSHQNETGLGEGDMVDMEIGNEPLLSRIDDEGRRRSDDTFINSLNEPFPSKIGVERDTLSSKVDSESSTNIKTREEFTYQNEDVCEATVQKLTFENHNVMNTGQSDGPFVPTKENEDESAIRRETRESESVSTRTIHQNDSEVKLTFNIAKNREVTNLNKLNSYPTEISSQTEYGQILVAAGSGVEHTLVHRETEETLNIEDEPKLTITENIILPISDHEKTKGTLQDEDEVILDLPASKAVHEKLENEQNLNTVKENSEISLKENKIPNKLEEELTSQDKTDTLKVEDNTHQSNMAAHDVLQENVPLEPNVSILPSLKVIDIDTDHTNDMDRIVPEIKEHHLEKVDEGNSTKQIERTEDNEAEPLVEMIEKEDNKAQHIELAEEHNEAEPQMEMTEEEVNKTQPMEMTGEEGSTEKNCSPQKNTFESGVEGNKDYTTLENKDTSSKSLPYKDYSGHEINSQCVNSPPVFENLFCELPQLDRESTEVETQPNDTYSINVPAATPTLVSVENFSPSKDKASASGVVEEKPTYYDTETIAENIFEETVANPSLSDTQKTIDQSQSANEVGTQTHSRDELHPHDVQRMLQLLEKSSQLSPQLAKLLKDHFSSSESTTLIREESMEEAQACADIWPDVCYDNQKEPHLSNRREQNNLTSHRKSSRSVSALKRRPRLASLRSVTPQVSSEPSFVVAAGTSGFRSADRSGRNVVSEDTNPISQGLYSELSPHYYTSVIAEMLDIDKEFERLSKRKLELYKKFNFIPGLAERLNNNSSPSPRATSPMESERLLANNNAGLNQEALDVVANVGGSNNVMPLLSTRLMSKLDVVSPSMVILPNIYGKNRPLSDSEKQNLSGAIQECMLETALPRSNELNKRLRTIDTSLVEAVLNSFGVPDIQNKSESVDTRMETMQVVTQSQPKDYGSNIGTKPSTESKYTQTTEEKLEEKSFIGSFNEPSEDHSSCSKSQSKLLSRVLQNPTSEDPGLNSRVRTDKKSPKVVLKPLELTKDEDKGEDDEDINLSNLIKGQIKEKDTEAKRSVRQSGSNESNEKTHIRDSRGRRREFLNETHSEIKSSESRSKRRHIDEENESDLTPRNPCRKVRNLNDDIKALEKPTNFRNENIQDVGMSPKVKNKRVKCVDEKELVRENELRTFTNDRELAPTFDVENSKGKLLNKEQMEAKQEDVRRSRTLSRGKNKEVGDTSETSNKMEREANDEKEISKSVERSTRKDSKTLKNYQSNTLETGVRLSNEKDKDLNKNSKIDSKLSDSKSRQGRHSYRDNKNLKMSKSTSSRARSNEKKQVEHKENEIQELSNTKNDSKGRKETKLKDEIQKEVKDSYATNSPSVKRDDSQPRTFRKIKPSEEFPVSEGVTMLRTRRATKETRDVKKQIMPRRKSSVKSYNENVLSGDWEEITGRIKARRDRSLDALSETEEFSRPVSVTRKQFSRPRRQTKQSQESMELIETATEHTQQSLESTPKRKVRQISKEEDTPLESPVESRTTRRRSLSKSESSSDILLTPELTRKKNTKKGPSSQIDLEHSSTLSDISDEGLVTPVIKKVGDSKSFRDSPVDFVSGRTSNLGDLTSGKRSHLGDHSSGRRSRLGDPSSGRRSRLADSSSGRRSCLGDPISGGRSHSGDAAKDILDTSLDSISSEQEKDSGRGKKRKADELESLPTNVSKIAASSNLKKCFIFIEPLSMEKLEMTLGSLANTSTSIPEEHSIVEVETEEMAISEPPVIDHYEPNEEIPKFNSGEKSPTMEELQQEFHSGVIVENIDLPCATQELLKIPECANIDENSFSVSDSVSLMSDGELRRQREDCDRDSSYSFDTPTHSVGTPCHSFGTPTHSLGTPTHDWGERASSRQGKHKSSKKHKRDKKSDSPDHLTFETHSGPILDIKTVGRHILAASEDSNVYCYSLKSGKFKRKYEGHTAAVTCLSVMDVSPHTGGETPSELDGGEQEAQIYSASLDTYLRSFMFRSGELVHEPQSTGSPVQCMDQNWGYVYLGTKTGEVARFNIKRSCMVGDHLRMSQESILAIKATKEGPRKVLIIGTRSQPISIRDATNGLLLRSMNGNWTHTVYSLLLESSLVYCGTSTGDIPVFEFTTGHEVCRLKAGFGVVCMRLYNNMLFAGCYDGGIYVFSVQDKTLMTCITGPGKMLLCMDILKNMCKLAFCKTIADECQPFLQRFQTSKPMTPYLFEAVEKLLRYLMNRCVKPDLMKCTGPKLLSIDTKKSENLILSKNIDIGFATKRLLGETAITVTERQKLEFIHECRSMLTTMIAKLQEKSPLKQKAVRGLSSLDPCVIQHSPQLAQKRFSFLLEELNHANIINDVLAENAKKEYLHFCNLKKSELQEIFRPCDQFSDEVGLDTIYGSFLIGEANYKHLWEVIKICLVLSHGNATVEGGFSVNKSLLVENMHEKTVIAQRHIHDEIQEAGGIKNIHISKKMLDYVRGARKRYHEYLEMKKQEKSEKDKKKAEKRKLDIQVKDLEGERKKLMMATEEKREAIDVELQELKKKQASLY</sequence>
<keyword evidence="1" id="KW-0175">Coiled coil</keyword>
<feature type="region of interest" description="Disordered" evidence="2">
    <location>
        <begin position="931"/>
        <end position="951"/>
    </location>
</feature>
<feature type="region of interest" description="Disordered" evidence="2">
    <location>
        <begin position="374"/>
        <end position="398"/>
    </location>
</feature>
<dbReference type="GO" id="GO:0016020">
    <property type="term" value="C:membrane"/>
    <property type="evidence" value="ECO:0007669"/>
    <property type="project" value="TreeGrafter"/>
</dbReference>
<dbReference type="PANTHER" id="PTHR14435:SF2">
    <property type="entry name" value="ZINC FINGER PROTEIN 106"/>
    <property type="match status" value="1"/>
</dbReference>
<evidence type="ECO:0000256" key="1">
    <source>
        <dbReference type="SAM" id="Coils"/>
    </source>
</evidence>
<dbReference type="GO" id="GO:0017124">
    <property type="term" value="F:SH3 domain binding"/>
    <property type="evidence" value="ECO:0007669"/>
    <property type="project" value="TreeGrafter"/>
</dbReference>
<feature type="compositionally biased region" description="Polar residues" evidence="2">
    <location>
        <begin position="2111"/>
        <end position="2121"/>
    </location>
</feature>
<feature type="region of interest" description="Disordered" evidence="2">
    <location>
        <begin position="2636"/>
        <end position="2713"/>
    </location>
</feature>
<feature type="compositionally biased region" description="Polar residues" evidence="2">
    <location>
        <begin position="106"/>
        <end position="117"/>
    </location>
</feature>
<feature type="coiled-coil region" evidence="1">
    <location>
        <begin position="3281"/>
        <end position="3340"/>
    </location>
</feature>
<dbReference type="InterPro" id="IPR015943">
    <property type="entry name" value="WD40/YVTN_repeat-like_dom_sf"/>
</dbReference>
<feature type="region of interest" description="Disordered" evidence="2">
    <location>
        <begin position="1987"/>
        <end position="2191"/>
    </location>
</feature>
<feature type="compositionally biased region" description="Basic and acidic residues" evidence="2">
    <location>
        <begin position="196"/>
        <end position="232"/>
    </location>
</feature>
<feature type="compositionally biased region" description="Polar residues" evidence="2">
    <location>
        <begin position="1380"/>
        <end position="1403"/>
    </location>
</feature>
<feature type="region of interest" description="Disordered" evidence="2">
    <location>
        <begin position="1726"/>
        <end position="1927"/>
    </location>
</feature>
<feature type="compositionally biased region" description="Polar residues" evidence="2">
    <location>
        <begin position="374"/>
        <end position="383"/>
    </location>
</feature>
<feature type="region of interest" description="Disordered" evidence="2">
    <location>
        <begin position="196"/>
        <end position="288"/>
    </location>
</feature>
<feature type="region of interest" description="Disordered" evidence="2">
    <location>
        <begin position="1477"/>
        <end position="1510"/>
    </location>
</feature>
<feature type="region of interest" description="Disordered" evidence="2">
    <location>
        <begin position="1233"/>
        <end position="1277"/>
    </location>
</feature>
<feature type="compositionally biased region" description="Basic and acidic residues" evidence="2">
    <location>
        <begin position="2076"/>
        <end position="2110"/>
    </location>
</feature>
<feature type="compositionally biased region" description="Basic and acidic residues" evidence="2">
    <location>
        <begin position="2461"/>
        <end position="2470"/>
    </location>
</feature>
<feature type="compositionally biased region" description="Basic and acidic residues" evidence="2">
    <location>
        <begin position="2701"/>
        <end position="2711"/>
    </location>
</feature>
<feature type="region of interest" description="Disordered" evidence="2">
    <location>
        <begin position="1380"/>
        <end position="1410"/>
    </location>
</feature>
<feature type="compositionally biased region" description="Polar residues" evidence="2">
    <location>
        <begin position="263"/>
        <end position="287"/>
    </location>
</feature>
<dbReference type="InterPro" id="IPR042622">
    <property type="entry name" value="Znf106"/>
</dbReference>
<feature type="compositionally biased region" description="Basic residues" evidence="2">
    <location>
        <begin position="1487"/>
        <end position="1503"/>
    </location>
</feature>
<evidence type="ECO:0000256" key="2">
    <source>
        <dbReference type="SAM" id="MobiDB-lite"/>
    </source>
</evidence>
<feature type="compositionally biased region" description="Basic and acidic residues" evidence="2">
    <location>
        <begin position="1993"/>
        <end position="2014"/>
    </location>
</feature>
<feature type="compositionally biased region" description="Basic and acidic residues" evidence="2">
    <location>
        <begin position="2206"/>
        <end position="2215"/>
    </location>
</feature>
<feature type="compositionally biased region" description="Basic and acidic residues" evidence="2">
    <location>
        <begin position="153"/>
        <end position="165"/>
    </location>
</feature>
<dbReference type="SMART" id="SM00320">
    <property type="entry name" value="WD40"/>
    <property type="match status" value="3"/>
</dbReference>
<feature type="compositionally biased region" description="Polar residues" evidence="2">
    <location>
        <begin position="1248"/>
        <end position="1259"/>
    </location>
</feature>
<feature type="compositionally biased region" description="Low complexity" evidence="2">
    <location>
        <begin position="233"/>
        <end position="244"/>
    </location>
</feature>
<reference evidence="3" key="1">
    <citation type="submission" date="2020-11" db="EMBL/GenBank/DDBJ databases">
        <authorList>
            <person name="Tran Van P."/>
        </authorList>
    </citation>
    <scope>NUCLEOTIDE SEQUENCE</scope>
</reference>
<feature type="compositionally biased region" description="Low complexity" evidence="2">
    <location>
        <begin position="37"/>
        <end position="67"/>
    </location>
</feature>
<feature type="compositionally biased region" description="Basic and acidic residues" evidence="2">
    <location>
        <begin position="1855"/>
        <end position="1865"/>
    </location>
</feature>
<feature type="compositionally biased region" description="Basic and acidic residues" evidence="2">
    <location>
        <begin position="2034"/>
        <end position="2060"/>
    </location>
</feature>
<dbReference type="InterPro" id="IPR001680">
    <property type="entry name" value="WD40_rpt"/>
</dbReference>
<dbReference type="Gene3D" id="2.130.10.10">
    <property type="entry name" value="YVTN repeat-like/Quinoprotein amine dehydrogenase"/>
    <property type="match status" value="1"/>
</dbReference>
<feature type="compositionally biased region" description="Polar residues" evidence="2">
    <location>
        <begin position="68"/>
        <end position="88"/>
    </location>
</feature>
<feature type="compositionally biased region" description="Basic and acidic residues" evidence="2">
    <location>
        <begin position="2144"/>
        <end position="2164"/>
    </location>
</feature>
<organism evidence="3">
    <name type="scientific">Timema cristinae</name>
    <name type="common">Walking stick</name>
    <dbReference type="NCBI Taxonomy" id="61476"/>
    <lineage>
        <taxon>Eukaryota</taxon>
        <taxon>Metazoa</taxon>
        <taxon>Ecdysozoa</taxon>
        <taxon>Arthropoda</taxon>
        <taxon>Hexapoda</taxon>
        <taxon>Insecta</taxon>
        <taxon>Pterygota</taxon>
        <taxon>Neoptera</taxon>
        <taxon>Polyneoptera</taxon>
        <taxon>Phasmatodea</taxon>
        <taxon>Timematodea</taxon>
        <taxon>Timematoidea</taxon>
        <taxon>Timematidae</taxon>
        <taxon>Timema</taxon>
    </lineage>
</organism>
<dbReference type="EMBL" id="OC316651">
    <property type="protein sequence ID" value="CAD7393134.1"/>
    <property type="molecule type" value="Genomic_DNA"/>
</dbReference>
<feature type="compositionally biased region" description="Basic and acidic residues" evidence="2">
    <location>
        <begin position="2636"/>
        <end position="2648"/>
    </location>
</feature>
<feature type="compositionally biased region" description="Basic and acidic residues" evidence="2">
    <location>
        <begin position="118"/>
        <end position="138"/>
    </location>
</feature>
<name>A0A7R9CCG6_TIMCR</name>
<feature type="compositionally biased region" description="Polar residues" evidence="2">
    <location>
        <begin position="2649"/>
        <end position="2659"/>
    </location>
</feature>
<feature type="compositionally biased region" description="Polar residues" evidence="2">
    <location>
        <begin position="2061"/>
        <end position="2070"/>
    </location>
</feature>
<feature type="compositionally biased region" description="Low complexity" evidence="2">
    <location>
        <begin position="1791"/>
        <end position="1800"/>
    </location>
</feature>
<feature type="compositionally biased region" description="Basic and acidic residues" evidence="2">
    <location>
        <begin position="2480"/>
        <end position="2495"/>
    </location>
</feature>
<dbReference type="GO" id="GO:0005829">
    <property type="term" value="C:cytosol"/>
    <property type="evidence" value="ECO:0007669"/>
    <property type="project" value="TreeGrafter"/>
</dbReference>
<feature type="region of interest" description="Disordered" evidence="2">
    <location>
        <begin position="2247"/>
        <end position="2496"/>
    </location>
</feature>
<feature type="region of interest" description="Disordered" evidence="2">
    <location>
        <begin position="2204"/>
        <end position="2230"/>
    </location>
</feature>
<feature type="compositionally biased region" description="Basic and acidic residues" evidence="2">
    <location>
        <begin position="1875"/>
        <end position="1905"/>
    </location>
</feature>
<feature type="compositionally biased region" description="Polar residues" evidence="2">
    <location>
        <begin position="1740"/>
        <end position="1767"/>
    </location>
</feature>
<dbReference type="PANTHER" id="PTHR14435">
    <property type="entry name" value="ZINC FINGER PROTEIN 106"/>
    <property type="match status" value="1"/>
</dbReference>
<feature type="region of interest" description="Disordered" evidence="2">
    <location>
        <begin position="628"/>
        <end position="652"/>
    </location>
</feature>
<feature type="compositionally biased region" description="Basic and acidic residues" evidence="2">
    <location>
        <begin position="1"/>
        <end position="11"/>
    </location>
</feature>
<accession>A0A7R9CCG6</accession>
<dbReference type="InterPro" id="IPR036322">
    <property type="entry name" value="WD40_repeat_dom_sf"/>
</dbReference>
<proteinExistence type="predicted"/>
<feature type="compositionally biased region" description="Polar residues" evidence="2">
    <location>
        <begin position="628"/>
        <end position="645"/>
    </location>
</feature>
<feature type="compositionally biased region" description="Polar residues" evidence="2">
    <location>
        <begin position="24"/>
        <end position="36"/>
    </location>
</feature>
<feature type="compositionally biased region" description="Basic and acidic residues" evidence="2">
    <location>
        <begin position="2122"/>
        <end position="2135"/>
    </location>
</feature>
<protein>
    <submittedName>
        <fullName evidence="3">Uncharacterized protein</fullName>
    </submittedName>
</protein>
<dbReference type="SUPFAM" id="SSF50978">
    <property type="entry name" value="WD40 repeat-like"/>
    <property type="match status" value="1"/>
</dbReference>